<dbReference type="Proteomes" id="UP000030748">
    <property type="component" value="Unassembled WGS sequence"/>
</dbReference>
<reference evidence="2 3" key="1">
    <citation type="journal article" date="2013" name="Proc. Natl. Acad. Sci. U.S.A.">
        <title>Fine-scale variation in meiotic recombination in Mimulus inferred from population shotgun sequencing.</title>
        <authorList>
            <person name="Hellsten U."/>
            <person name="Wright K.M."/>
            <person name="Jenkins J."/>
            <person name="Shu S."/>
            <person name="Yuan Y."/>
            <person name="Wessler S.R."/>
            <person name="Schmutz J."/>
            <person name="Willis J.H."/>
            <person name="Rokhsar D.S."/>
        </authorList>
    </citation>
    <scope>NUCLEOTIDE SEQUENCE [LARGE SCALE GENOMIC DNA]</scope>
    <source>
        <strain evidence="3">cv. DUN x IM62</strain>
    </source>
</reference>
<protein>
    <submittedName>
        <fullName evidence="2">Uncharacterized protein</fullName>
    </submittedName>
</protein>
<feature type="non-terminal residue" evidence="2">
    <location>
        <position position="1"/>
    </location>
</feature>
<dbReference type="EMBL" id="KI630592">
    <property type="protein sequence ID" value="EYU36840.1"/>
    <property type="molecule type" value="Genomic_DNA"/>
</dbReference>
<keyword evidence="3" id="KW-1185">Reference proteome</keyword>
<organism evidence="2 3">
    <name type="scientific">Erythranthe guttata</name>
    <name type="common">Yellow monkey flower</name>
    <name type="synonym">Mimulus guttatus</name>
    <dbReference type="NCBI Taxonomy" id="4155"/>
    <lineage>
        <taxon>Eukaryota</taxon>
        <taxon>Viridiplantae</taxon>
        <taxon>Streptophyta</taxon>
        <taxon>Embryophyta</taxon>
        <taxon>Tracheophyta</taxon>
        <taxon>Spermatophyta</taxon>
        <taxon>Magnoliopsida</taxon>
        <taxon>eudicotyledons</taxon>
        <taxon>Gunneridae</taxon>
        <taxon>Pentapetalae</taxon>
        <taxon>asterids</taxon>
        <taxon>lamiids</taxon>
        <taxon>Lamiales</taxon>
        <taxon>Phrymaceae</taxon>
        <taxon>Erythranthe</taxon>
    </lineage>
</organism>
<name>A0A022RD58_ERYGU</name>
<feature type="region of interest" description="Disordered" evidence="1">
    <location>
        <begin position="1"/>
        <end position="20"/>
    </location>
</feature>
<proteinExistence type="predicted"/>
<accession>A0A022RD58</accession>
<evidence type="ECO:0000313" key="2">
    <source>
        <dbReference type="EMBL" id="EYU36840.1"/>
    </source>
</evidence>
<feature type="compositionally biased region" description="Basic and acidic residues" evidence="1">
    <location>
        <begin position="1"/>
        <end position="14"/>
    </location>
</feature>
<sequence length="20" mass="2179">SGEKKIENNEKEGVGCDDNN</sequence>
<feature type="non-terminal residue" evidence="2">
    <location>
        <position position="20"/>
    </location>
</feature>
<evidence type="ECO:0000313" key="3">
    <source>
        <dbReference type="Proteomes" id="UP000030748"/>
    </source>
</evidence>
<evidence type="ECO:0000256" key="1">
    <source>
        <dbReference type="SAM" id="MobiDB-lite"/>
    </source>
</evidence>
<dbReference type="AlphaFoldDB" id="A0A022RD58"/>
<gene>
    <name evidence="2" type="ORF">MIMGU_mgv11b0192772mg</name>
</gene>